<dbReference type="Pfam" id="PF13229">
    <property type="entry name" value="Beta_helix"/>
    <property type="match status" value="1"/>
</dbReference>
<proteinExistence type="predicted"/>
<evidence type="ECO:0000313" key="4">
    <source>
        <dbReference type="Proteomes" id="UP000187464"/>
    </source>
</evidence>
<protein>
    <recommendedName>
        <fullName evidence="2">Right handed beta helix domain-containing protein</fullName>
    </recommendedName>
</protein>
<feature type="chain" id="PRO_5012639084" description="Right handed beta helix domain-containing protein" evidence="1">
    <location>
        <begin position="19"/>
        <end position="515"/>
    </location>
</feature>
<reference evidence="4" key="1">
    <citation type="submission" date="2016-08" db="EMBL/GenBank/DDBJ databases">
        <authorList>
            <person name="Wibberg D."/>
        </authorList>
    </citation>
    <scope>NUCLEOTIDE SEQUENCE [LARGE SCALE GENOMIC DNA]</scope>
</reference>
<dbReference type="RefSeq" id="WP_076929222.1">
    <property type="nucleotide sequence ID" value="NZ_LT605205.1"/>
</dbReference>
<dbReference type="InterPro" id="IPR006626">
    <property type="entry name" value="PbH1"/>
</dbReference>
<sequence length="515" mass="57708">MKSIVRFIVLSLAAISISCTPPKTTTNYYFDAINGNDSNSGTKPGDPLKSLSKLGDIAVKPGDSILLKSGSVFTDKLYFSGKGEAGKPIVIGKYGGEAMPHIKGDATSLEMVHIFNSEHIIIRDLEISNKGEKIRPHLSGLLIELYNYGKAENITIDNLFIHDVYGSLIKGEGHVHEDAGGGQAMMLRNFKDDGTDSVLSYFDGLFVHNCLIKDSQRNGIVMWGNWIRKQWLPNLNVVIRNNIIDGVPGDGIVPTACDGAIVEYNVMRNCPPTLPATEACDGIWPFSSDNTIVQYNIVDGHKSQTDGYSYDSDYNCNNTQFRYNLSSNSEGGFLLLCNSGGWPEEWSVGNNGTVVEYNISINDGIRKHIVTEKKTEYYSPIIHITGPTRNSRIEKNIFYVCKKELPEMDKRIIHSDDWRGYADSTFFRNNYIFVEEPTIAFETTKSTNNFIEANLYVGPLKYSGEGFKKHAGKFNRTLWYDAEDENWSKLIEFVKDKKVMLNEKEIPVLEIIGYN</sequence>
<dbReference type="EMBL" id="LT605205">
    <property type="protein sequence ID" value="SCD19732.1"/>
    <property type="molecule type" value="Genomic_DNA"/>
</dbReference>
<dbReference type="InterPro" id="IPR011050">
    <property type="entry name" value="Pectin_lyase_fold/virulence"/>
</dbReference>
<evidence type="ECO:0000259" key="2">
    <source>
        <dbReference type="Pfam" id="PF13229"/>
    </source>
</evidence>
<dbReference type="Gene3D" id="2.160.20.10">
    <property type="entry name" value="Single-stranded right-handed beta-helix, Pectin lyase-like"/>
    <property type="match status" value="1"/>
</dbReference>
<dbReference type="PROSITE" id="PS51257">
    <property type="entry name" value="PROKAR_LIPOPROTEIN"/>
    <property type="match status" value="1"/>
</dbReference>
<dbReference type="Proteomes" id="UP000187464">
    <property type="component" value="Chromosome I"/>
</dbReference>
<dbReference type="STRING" id="1642647.PSM36_0906"/>
<keyword evidence="4" id="KW-1185">Reference proteome</keyword>
<feature type="domain" description="Right handed beta helix" evidence="2">
    <location>
        <begin position="204"/>
        <end position="340"/>
    </location>
</feature>
<dbReference type="KEGG" id="psac:PSM36_0906"/>
<dbReference type="InterPro" id="IPR039448">
    <property type="entry name" value="Beta_helix"/>
</dbReference>
<name>A0A1R3T0Y4_9BACT</name>
<dbReference type="SUPFAM" id="SSF51126">
    <property type="entry name" value="Pectin lyase-like"/>
    <property type="match status" value="1"/>
</dbReference>
<gene>
    <name evidence="3" type="ORF">PSM36_0906</name>
</gene>
<feature type="signal peptide" evidence="1">
    <location>
        <begin position="1"/>
        <end position="18"/>
    </location>
</feature>
<evidence type="ECO:0000256" key="1">
    <source>
        <dbReference type="SAM" id="SignalP"/>
    </source>
</evidence>
<dbReference type="AlphaFoldDB" id="A0A1R3T0Y4"/>
<keyword evidence="1" id="KW-0732">Signal</keyword>
<dbReference type="InterPro" id="IPR012334">
    <property type="entry name" value="Pectin_lyas_fold"/>
</dbReference>
<accession>A0A1R3T0Y4</accession>
<dbReference type="SMART" id="SM00710">
    <property type="entry name" value="PbH1"/>
    <property type="match status" value="6"/>
</dbReference>
<organism evidence="3 4">
    <name type="scientific">Proteiniphilum saccharofermentans</name>
    <dbReference type="NCBI Taxonomy" id="1642647"/>
    <lineage>
        <taxon>Bacteria</taxon>
        <taxon>Pseudomonadati</taxon>
        <taxon>Bacteroidota</taxon>
        <taxon>Bacteroidia</taxon>
        <taxon>Bacteroidales</taxon>
        <taxon>Dysgonomonadaceae</taxon>
        <taxon>Proteiniphilum</taxon>
    </lineage>
</organism>
<evidence type="ECO:0000313" key="3">
    <source>
        <dbReference type="EMBL" id="SCD19732.1"/>
    </source>
</evidence>